<feature type="transmembrane region" description="Helical" evidence="1">
    <location>
        <begin position="82"/>
        <end position="101"/>
    </location>
</feature>
<dbReference type="RefSeq" id="WP_416342514.1">
    <property type="nucleotide sequence ID" value="NZ_JALQCY010000001.1"/>
</dbReference>
<sequence length="205" mass="21853">MAHESWLVTGDRSKQPIVVAPGAADAHGAVTQVDNALGKFSGPVPAWFRVVERLGYWWYGICVVVGVVLGLLLVPAETQWKISWGFALGFLAAPLSGAILYRLARLQARAAGFPTTAKALADAKGTARPTNGEVHKHVTTVLGADPALESRVHRLAWRAAGDDGSARKELEGLWEKADPEAAAALADKFAAIRAENARLEEQGKI</sequence>
<accession>A0ABT0IZL0</accession>
<organism evidence="2 3">
    <name type="scientific">Isoptericola peretonis</name>
    <dbReference type="NCBI Taxonomy" id="2918523"/>
    <lineage>
        <taxon>Bacteria</taxon>
        <taxon>Bacillati</taxon>
        <taxon>Actinomycetota</taxon>
        <taxon>Actinomycetes</taxon>
        <taxon>Micrococcales</taxon>
        <taxon>Promicromonosporaceae</taxon>
        <taxon>Isoptericola</taxon>
    </lineage>
</organism>
<name>A0ABT0IZL0_9MICO</name>
<keyword evidence="1" id="KW-0812">Transmembrane</keyword>
<gene>
    <name evidence="2" type="ORF">M1843_02735</name>
</gene>
<dbReference type="EMBL" id="JALQCY010000001">
    <property type="protein sequence ID" value="MCK9792659.1"/>
    <property type="molecule type" value="Genomic_DNA"/>
</dbReference>
<keyword evidence="1" id="KW-1133">Transmembrane helix</keyword>
<keyword evidence="3" id="KW-1185">Reference proteome</keyword>
<reference evidence="2 3" key="1">
    <citation type="submission" date="2022-02" db="EMBL/GenBank/DDBJ databases">
        <title>The car tank lid bacteriome: a reservoir of bacteria with potential in bioremediation of fuel.</title>
        <authorList>
            <person name="Vidal-Verdu A."/>
            <person name="Gomez-Martinez D."/>
            <person name="Latorre-Perez A."/>
            <person name="Pereto J."/>
            <person name="Porcar M."/>
        </authorList>
    </citation>
    <scope>NUCLEOTIDE SEQUENCE [LARGE SCALE GENOMIC DNA]</scope>
    <source>
        <strain evidence="2 3">4D.3</strain>
    </source>
</reference>
<protein>
    <submittedName>
        <fullName evidence="2">Uncharacterized protein</fullName>
    </submittedName>
</protein>
<keyword evidence="1" id="KW-0472">Membrane</keyword>
<comment type="caution">
    <text evidence="2">The sequence shown here is derived from an EMBL/GenBank/DDBJ whole genome shotgun (WGS) entry which is preliminary data.</text>
</comment>
<feature type="transmembrane region" description="Helical" evidence="1">
    <location>
        <begin position="56"/>
        <end position="76"/>
    </location>
</feature>
<proteinExistence type="predicted"/>
<evidence type="ECO:0000313" key="2">
    <source>
        <dbReference type="EMBL" id="MCK9792659.1"/>
    </source>
</evidence>
<evidence type="ECO:0000256" key="1">
    <source>
        <dbReference type="SAM" id="Phobius"/>
    </source>
</evidence>
<evidence type="ECO:0000313" key="3">
    <source>
        <dbReference type="Proteomes" id="UP001651050"/>
    </source>
</evidence>
<dbReference type="Proteomes" id="UP001651050">
    <property type="component" value="Unassembled WGS sequence"/>
</dbReference>